<dbReference type="AlphaFoldDB" id="A0A9D2HKZ9"/>
<organism evidence="2 3">
    <name type="scientific">Candidatus Desulfovibrio intestinavium</name>
    <dbReference type="NCBI Taxonomy" id="2838534"/>
    <lineage>
        <taxon>Bacteria</taxon>
        <taxon>Pseudomonadati</taxon>
        <taxon>Thermodesulfobacteriota</taxon>
        <taxon>Desulfovibrionia</taxon>
        <taxon>Desulfovibrionales</taxon>
        <taxon>Desulfovibrionaceae</taxon>
        <taxon>Desulfovibrio</taxon>
    </lineage>
</organism>
<dbReference type="EMBL" id="DWZD01000007">
    <property type="protein sequence ID" value="HJA78107.1"/>
    <property type="molecule type" value="Genomic_DNA"/>
</dbReference>
<reference evidence="2" key="1">
    <citation type="journal article" date="2021" name="PeerJ">
        <title>Extensive microbial diversity within the chicken gut microbiome revealed by metagenomics and culture.</title>
        <authorList>
            <person name="Gilroy R."/>
            <person name="Ravi A."/>
            <person name="Getino M."/>
            <person name="Pursley I."/>
            <person name="Horton D.L."/>
            <person name="Alikhan N.F."/>
            <person name="Baker D."/>
            <person name="Gharbi K."/>
            <person name="Hall N."/>
            <person name="Watson M."/>
            <person name="Adriaenssens E.M."/>
            <person name="Foster-Nyarko E."/>
            <person name="Jarju S."/>
            <person name="Secka A."/>
            <person name="Antonio M."/>
            <person name="Oren A."/>
            <person name="Chaudhuri R.R."/>
            <person name="La Ragione R."/>
            <person name="Hildebrand F."/>
            <person name="Pallen M.J."/>
        </authorList>
    </citation>
    <scope>NUCLEOTIDE SEQUENCE</scope>
    <source>
        <strain evidence="2">5032</strain>
    </source>
</reference>
<dbReference type="Proteomes" id="UP000823821">
    <property type="component" value="Unassembled WGS sequence"/>
</dbReference>
<reference evidence="2" key="2">
    <citation type="submission" date="2021-04" db="EMBL/GenBank/DDBJ databases">
        <authorList>
            <person name="Gilroy R."/>
        </authorList>
    </citation>
    <scope>NUCLEOTIDE SEQUENCE</scope>
    <source>
        <strain evidence="2">5032</strain>
    </source>
</reference>
<feature type="region of interest" description="Disordered" evidence="1">
    <location>
        <begin position="132"/>
        <end position="165"/>
    </location>
</feature>
<evidence type="ECO:0000313" key="3">
    <source>
        <dbReference type="Proteomes" id="UP000823821"/>
    </source>
</evidence>
<accession>A0A9D2HKZ9</accession>
<gene>
    <name evidence="2" type="ORF">H9784_00845</name>
</gene>
<evidence type="ECO:0000256" key="1">
    <source>
        <dbReference type="SAM" id="MobiDB-lite"/>
    </source>
</evidence>
<evidence type="ECO:0000313" key="2">
    <source>
        <dbReference type="EMBL" id="HJA78107.1"/>
    </source>
</evidence>
<sequence length="165" mass="18259">MSKYQCEMFGQLNYGDILTYEELQEVEGLLIPRLDDLLQQAGAAHVDFTPTGDVLLTQCVFEAYKLYIFRKLAQELAGLLPEAVRGNLFFLQKDLLVQHTYWLSAGSWQEEERRLPQDAPAHLPRHAVASAPIWPLPAPPEQADDAVPAAAPPQPAPAGPEDAQA</sequence>
<protein>
    <submittedName>
        <fullName evidence="2">Uncharacterized protein</fullName>
    </submittedName>
</protein>
<comment type="caution">
    <text evidence="2">The sequence shown here is derived from an EMBL/GenBank/DDBJ whole genome shotgun (WGS) entry which is preliminary data.</text>
</comment>
<name>A0A9D2HKZ9_9BACT</name>
<proteinExistence type="predicted"/>